<evidence type="ECO:0000256" key="9">
    <source>
        <dbReference type="ARBA" id="ARBA00022892"/>
    </source>
</evidence>
<feature type="compositionally biased region" description="Polar residues" evidence="18">
    <location>
        <begin position="912"/>
        <end position="951"/>
    </location>
</feature>
<feature type="compositionally biased region" description="Pro residues" evidence="18">
    <location>
        <begin position="1037"/>
        <end position="1056"/>
    </location>
</feature>
<dbReference type="InterPro" id="IPR036322">
    <property type="entry name" value="WD40_repeat_dom_sf"/>
</dbReference>
<evidence type="ECO:0000256" key="8">
    <source>
        <dbReference type="ARBA" id="ARBA00022824"/>
    </source>
</evidence>
<dbReference type="SMART" id="SM00320">
    <property type="entry name" value="WD40"/>
    <property type="match status" value="6"/>
</dbReference>
<evidence type="ECO:0000256" key="4">
    <source>
        <dbReference type="ARBA" id="ARBA00022448"/>
    </source>
</evidence>
<dbReference type="Gene3D" id="1.25.40.1030">
    <property type="match status" value="1"/>
</dbReference>
<comment type="similarity">
    <text evidence="3">Belongs to the WD repeat SEC31 family.</text>
</comment>
<dbReference type="GO" id="GO:0005789">
    <property type="term" value="C:endoplasmic reticulum membrane"/>
    <property type="evidence" value="ECO:0007669"/>
    <property type="project" value="UniProtKB-SubCell"/>
</dbReference>
<dbReference type="InterPro" id="IPR015943">
    <property type="entry name" value="WD40/YVTN_repeat-like_dom_sf"/>
</dbReference>
<dbReference type="Proteomes" id="UP001054945">
    <property type="component" value="Unassembled WGS sequence"/>
</dbReference>
<evidence type="ECO:0000256" key="1">
    <source>
        <dbReference type="ARBA" id="ARBA00004180"/>
    </source>
</evidence>
<dbReference type="SUPFAM" id="SSF50978">
    <property type="entry name" value="WD40 repeat-like"/>
    <property type="match status" value="1"/>
</dbReference>
<keyword evidence="9" id="KW-0931">ER-Golgi transport</keyword>
<keyword evidence="11" id="KW-0472">Membrane</keyword>
<evidence type="ECO:0000256" key="5">
    <source>
        <dbReference type="ARBA" id="ARBA00022490"/>
    </source>
</evidence>
<dbReference type="Gene3D" id="2.130.10.10">
    <property type="entry name" value="YVTN repeat-like/Quinoprotein amine dehydrogenase"/>
    <property type="match status" value="1"/>
</dbReference>
<evidence type="ECO:0000256" key="10">
    <source>
        <dbReference type="ARBA" id="ARBA00022927"/>
    </source>
</evidence>
<dbReference type="GO" id="GO:0030127">
    <property type="term" value="C:COPII vesicle coat"/>
    <property type="evidence" value="ECO:0007669"/>
    <property type="project" value="TreeGrafter"/>
</dbReference>
<evidence type="ECO:0000256" key="11">
    <source>
        <dbReference type="ARBA" id="ARBA00023136"/>
    </source>
</evidence>
<feature type="region of interest" description="Disordered" evidence="18">
    <location>
        <begin position="792"/>
        <end position="841"/>
    </location>
</feature>
<keyword evidence="21" id="KW-1185">Reference proteome</keyword>
<accession>A0AAV4SUX4</accession>
<protein>
    <recommendedName>
        <fullName evidence="14">Protein transport protein Sec31A</fullName>
    </recommendedName>
    <alternativeName>
        <fullName evidence="16">SEC31-like protein 1</fullName>
    </alternativeName>
    <alternativeName>
        <fullName evidence="15">SEC31-related protein A</fullName>
    </alternativeName>
</protein>
<keyword evidence="7" id="KW-0677">Repeat</keyword>
<feature type="compositionally biased region" description="Pro residues" evidence="18">
    <location>
        <begin position="868"/>
        <end position="881"/>
    </location>
</feature>
<dbReference type="FunFam" id="1.20.940.10:FF:000001">
    <property type="entry name" value="Protein transport protein Sec31A isoform A"/>
    <property type="match status" value="1"/>
</dbReference>
<dbReference type="InterPro" id="IPR001680">
    <property type="entry name" value="WD40_rpt"/>
</dbReference>
<keyword evidence="4" id="KW-0813">Transport</keyword>
<keyword evidence="5" id="KW-0963">Cytoplasm</keyword>
<dbReference type="AlphaFoldDB" id="A0AAV4SUX4"/>
<dbReference type="Gene3D" id="1.20.940.10">
    <property type="entry name" value="Functional domain of the splicing factor Prp18"/>
    <property type="match status" value="1"/>
</dbReference>
<dbReference type="Pfam" id="PF12931">
    <property type="entry name" value="TPR_Sec16"/>
    <property type="match status" value="1"/>
</dbReference>
<keyword evidence="8" id="KW-0256">Endoplasmic reticulum</keyword>
<dbReference type="GO" id="GO:0005198">
    <property type="term" value="F:structural molecule activity"/>
    <property type="evidence" value="ECO:0007669"/>
    <property type="project" value="TreeGrafter"/>
</dbReference>
<keyword evidence="10" id="KW-0653">Protein transport</keyword>
<dbReference type="InterPro" id="IPR024298">
    <property type="entry name" value="Sec16_Sec23-bd"/>
</dbReference>
<comment type="subcellular location">
    <subcellularLocation>
        <location evidence="1">Cytoplasmic vesicle membrane</location>
        <topology evidence="1">Peripheral membrane protein</topology>
        <orientation evidence="1">Cytoplasmic side</orientation>
    </subcellularLocation>
    <subcellularLocation>
        <location evidence="2">Endoplasmic reticulum membrane</location>
        <topology evidence="2">Peripheral membrane protein</topology>
    </subcellularLocation>
</comment>
<evidence type="ECO:0000256" key="6">
    <source>
        <dbReference type="ARBA" id="ARBA00022574"/>
    </source>
</evidence>
<feature type="region of interest" description="Disordered" evidence="18">
    <location>
        <begin position="859"/>
        <end position="951"/>
    </location>
</feature>
<feature type="region of interest" description="Disordered" evidence="18">
    <location>
        <begin position="1035"/>
        <end position="1058"/>
    </location>
</feature>
<dbReference type="Pfam" id="PF00400">
    <property type="entry name" value="WD40"/>
    <property type="match status" value="2"/>
</dbReference>
<feature type="repeat" description="WD" evidence="17">
    <location>
        <begin position="117"/>
        <end position="159"/>
    </location>
</feature>
<dbReference type="EMBL" id="BPLR01009905">
    <property type="protein sequence ID" value="GIY35388.1"/>
    <property type="molecule type" value="Genomic_DNA"/>
</dbReference>
<feature type="domain" description="Sec16 Sec23-binding" evidence="19">
    <location>
        <begin position="560"/>
        <end position="684"/>
    </location>
</feature>
<evidence type="ECO:0000256" key="3">
    <source>
        <dbReference type="ARBA" id="ARBA00009358"/>
    </source>
</evidence>
<evidence type="ECO:0000256" key="17">
    <source>
        <dbReference type="PROSITE-ProRule" id="PRU00221"/>
    </source>
</evidence>
<keyword evidence="12" id="KW-0968">Cytoplasmic vesicle</keyword>
<evidence type="ECO:0000256" key="14">
    <source>
        <dbReference type="ARBA" id="ARBA00039468"/>
    </source>
</evidence>
<dbReference type="PROSITE" id="PS50082">
    <property type="entry name" value="WD_REPEATS_2"/>
    <property type="match status" value="1"/>
</dbReference>
<evidence type="ECO:0000256" key="18">
    <source>
        <dbReference type="SAM" id="MobiDB-lite"/>
    </source>
</evidence>
<evidence type="ECO:0000256" key="12">
    <source>
        <dbReference type="ARBA" id="ARBA00023329"/>
    </source>
</evidence>
<keyword evidence="6 17" id="KW-0853">WD repeat</keyword>
<evidence type="ECO:0000256" key="7">
    <source>
        <dbReference type="ARBA" id="ARBA00022737"/>
    </source>
</evidence>
<evidence type="ECO:0000259" key="19">
    <source>
        <dbReference type="Pfam" id="PF12931"/>
    </source>
</evidence>
<dbReference type="InterPro" id="IPR040251">
    <property type="entry name" value="SEC31-like"/>
</dbReference>
<sequence>MKVKEIDRTANIAWSPAAHHPIYLAAGTAAQQLDATFSTTAALEIYALNLTEPGLDMCMKGSIVSDFRFHKVVWGCEGMKTSDTSSGVIVGGADGGNIMIYEAAKLIQGESALLHQTTKHTGPVHSLDFNKFQDCLLASGASESEIFIWDLNNPSAPVTLGAKSQPLEDVTCVSWNCQVQHILASTFPARCVVWDLRKNEPIIKVSDSSSRCKVVCWHPEVATQLCLASEDDHSPVIQLWDLRFATSPLKTLEHHQRGVLSIAWCQQDPDLLLSCGKDNRILCWNPNSNIENGEVLCELPAGSQWSFDVAWCPRNPAIIANSSCDGHVGVFSLMGGQQQVQCSSKIAESFPGSDTLTQPPNVESIHRHISVPLRKPPKWIRKPVGASFGFGGKLVYFSMEATNSSQSEDCQTPRIVHISQVVTEQEIIRKSEKLESSLANGNLTEFCQCKVEDSQSDHERMLWRFMKATFNTTPRSHMLRLLGFDFDKVNDEIHNTLESKGSQLSGVGYEDLLKAEEVDDIATTFDNIALKVKDDSKPIYIETDTTMGDDSDINETDGLISQALLTGNLVGAVDMCIEDNRWAEALVLAQAEGGDLLKRTQYLYFKSMNSNVSKLISAVVNADWQTMLKKCNIMCWKQMLAAILTYGKPEEFSTLCGNFGDRLENDYSLKENAAICYIVAGNVEKLASLWTNMHGKLNVNILQELIEQIMILRRAVEQLSGSSPPLETGVLSTVLGRYAELLATQGRLNSAVTYLVDPEEHTLSVLRDRIYQALGHRSPKFPFQHVEVGMSNSISQPQSQYSQQLPQQTNQFQDRRRSSTNLSQQSQYSYNGPPQPIKSNFAYPSTAAPVYQPPGATISSLPSMMNPTTPPIPASVPPPSVEPLQARSRQNSGSSHHLSQRYPKHLHDPSVYSENSFTPTQQYYQPTPSFPVSQPQMNSFQTQPPASNFYSPLDSNVSANYAPYAPVNNAGAPYQPPYSSYSTGPQATQQYQNPTPPAPPAPLPSCYNEVKPGWNDPPLLRKSAKPAVSNYEAPAPITRPFPDMPAEPPMPPPSQPSAPGGYFVPSYPPQPPAGGFMNPPMVPSEMPEEPKPVPIKAPEPPKEKGPIPPEHQVLQDIFEDLRRQCQQRATNPQTRRKLDDVAKKLENLYDKLRDDTLSNAVTHGLHQIVQSIMQSDYPTALGIHGQLVATANFSEISGFMPSLKVLLQTACQLNVFLQ</sequence>
<evidence type="ECO:0000313" key="20">
    <source>
        <dbReference type="EMBL" id="GIY35388.1"/>
    </source>
</evidence>
<name>A0AAV4SUX4_CAEEX</name>
<dbReference type="PANTHER" id="PTHR13923">
    <property type="entry name" value="SEC31-RELATED PROTEIN"/>
    <property type="match status" value="1"/>
</dbReference>
<comment type="caution">
    <text evidence="20">The sequence shown here is derived from an EMBL/GenBank/DDBJ whole genome shotgun (WGS) entry which is preliminary data.</text>
</comment>
<gene>
    <name evidence="20" type="primary">sec31a</name>
    <name evidence="20" type="ORF">CEXT_125351</name>
</gene>
<feature type="compositionally biased region" description="Polar residues" evidence="18">
    <location>
        <begin position="887"/>
        <end position="897"/>
    </location>
</feature>
<dbReference type="GO" id="GO:0090110">
    <property type="term" value="P:COPII-coated vesicle cargo loading"/>
    <property type="evidence" value="ECO:0007669"/>
    <property type="project" value="TreeGrafter"/>
</dbReference>
<dbReference type="GO" id="GO:0070971">
    <property type="term" value="C:endoplasmic reticulum exit site"/>
    <property type="evidence" value="ECO:0007669"/>
    <property type="project" value="TreeGrafter"/>
</dbReference>
<dbReference type="GO" id="GO:0007029">
    <property type="term" value="P:endoplasmic reticulum organization"/>
    <property type="evidence" value="ECO:0007669"/>
    <property type="project" value="TreeGrafter"/>
</dbReference>
<reference evidence="20 21" key="1">
    <citation type="submission" date="2021-06" db="EMBL/GenBank/DDBJ databases">
        <title>Caerostris extrusa draft genome.</title>
        <authorList>
            <person name="Kono N."/>
            <person name="Arakawa K."/>
        </authorList>
    </citation>
    <scope>NUCLEOTIDE SEQUENCE [LARGE SCALE GENOMIC DNA]</scope>
</reference>
<evidence type="ECO:0000313" key="21">
    <source>
        <dbReference type="Proteomes" id="UP001054945"/>
    </source>
</evidence>
<feature type="compositionally biased region" description="Pro residues" evidence="18">
    <location>
        <begin position="994"/>
        <end position="1003"/>
    </location>
</feature>
<proteinExistence type="inferred from homology"/>
<feature type="compositionally biased region" description="Low complexity" evidence="18">
    <location>
        <begin position="792"/>
        <end position="811"/>
    </location>
</feature>
<evidence type="ECO:0000256" key="2">
    <source>
        <dbReference type="ARBA" id="ARBA00004406"/>
    </source>
</evidence>
<feature type="region of interest" description="Disordered" evidence="18">
    <location>
        <begin position="975"/>
        <end position="1003"/>
    </location>
</feature>
<dbReference type="PANTHER" id="PTHR13923:SF11">
    <property type="entry name" value="SECRETORY 31, ISOFORM D"/>
    <property type="match status" value="1"/>
</dbReference>
<dbReference type="GO" id="GO:0015031">
    <property type="term" value="P:protein transport"/>
    <property type="evidence" value="ECO:0007669"/>
    <property type="project" value="UniProtKB-KW"/>
</dbReference>
<evidence type="ECO:0000256" key="13">
    <source>
        <dbReference type="ARBA" id="ARBA00025471"/>
    </source>
</evidence>
<evidence type="ECO:0000256" key="16">
    <source>
        <dbReference type="ARBA" id="ARBA00043112"/>
    </source>
</evidence>
<feature type="compositionally biased region" description="Polar residues" evidence="18">
    <location>
        <begin position="819"/>
        <end position="832"/>
    </location>
</feature>
<organism evidence="20 21">
    <name type="scientific">Caerostris extrusa</name>
    <name type="common">Bark spider</name>
    <name type="synonym">Caerostris bankana</name>
    <dbReference type="NCBI Taxonomy" id="172846"/>
    <lineage>
        <taxon>Eukaryota</taxon>
        <taxon>Metazoa</taxon>
        <taxon>Ecdysozoa</taxon>
        <taxon>Arthropoda</taxon>
        <taxon>Chelicerata</taxon>
        <taxon>Arachnida</taxon>
        <taxon>Araneae</taxon>
        <taxon>Araneomorphae</taxon>
        <taxon>Entelegynae</taxon>
        <taxon>Araneoidea</taxon>
        <taxon>Araneidae</taxon>
        <taxon>Caerostris</taxon>
    </lineage>
</organism>
<comment type="function">
    <text evidence="13">Component of the coat protein complex II (COPII) which promotes the formation of transport vesicles from the endoplasmic reticulum (ER). The coat has two main functions, the physical deformation of the endoplasmic reticulum membrane into vesicles and the selection of cargo molecules.</text>
</comment>
<evidence type="ECO:0000256" key="15">
    <source>
        <dbReference type="ARBA" id="ARBA00041470"/>
    </source>
</evidence>
<dbReference type="FunFam" id="2.130.10.10:FF:000009">
    <property type="entry name" value="Protein transport protein Sec31A isoform A"/>
    <property type="match status" value="1"/>
</dbReference>